<evidence type="ECO:0000313" key="3">
    <source>
        <dbReference type="Proteomes" id="UP000094784"/>
    </source>
</evidence>
<comment type="caution">
    <text evidence="2">The sequence shown here is derived from an EMBL/GenBank/DDBJ whole genome shotgun (WGS) entry which is preliminary data.</text>
</comment>
<feature type="transmembrane region" description="Helical" evidence="1">
    <location>
        <begin position="46"/>
        <end position="64"/>
    </location>
</feature>
<organism evidence="2 3">
    <name type="scientific">Lysinibacillus fusiformis</name>
    <dbReference type="NCBI Taxonomy" id="28031"/>
    <lineage>
        <taxon>Bacteria</taxon>
        <taxon>Bacillati</taxon>
        <taxon>Bacillota</taxon>
        <taxon>Bacilli</taxon>
        <taxon>Bacillales</taxon>
        <taxon>Bacillaceae</taxon>
        <taxon>Lysinibacillus</taxon>
    </lineage>
</organism>
<proteinExistence type="predicted"/>
<evidence type="ECO:0000256" key="1">
    <source>
        <dbReference type="SAM" id="Phobius"/>
    </source>
</evidence>
<keyword evidence="1" id="KW-0812">Transmembrane</keyword>
<sequence length="78" mass="8863">MDIFTDISSAGSLWFFIPPMILLPIVMIGCAVIYKILLGKILPTKIYNFLLGPIALLGFFIWAIPMNMGFYEFFRAIL</sequence>
<dbReference type="Proteomes" id="UP000094784">
    <property type="component" value="Unassembled WGS sequence"/>
</dbReference>
<reference evidence="2 3" key="1">
    <citation type="submission" date="2016-09" db="EMBL/GenBank/DDBJ databases">
        <title>Draft genome sequence of the soil isolate, Lysinibacillus fusiformis M5, a potential hypoxanthine producer.</title>
        <authorList>
            <person name="Gallegos-Monterrosa R."/>
            <person name="Maroti G."/>
            <person name="Balint B."/>
            <person name="Kovacs A.T."/>
        </authorList>
    </citation>
    <scope>NUCLEOTIDE SEQUENCE [LARGE SCALE GENOMIC DNA]</scope>
    <source>
        <strain evidence="2 3">M5</strain>
    </source>
</reference>
<protein>
    <submittedName>
        <fullName evidence="2">Uncharacterized protein</fullName>
    </submittedName>
</protein>
<keyword evidence="1" id="KW-0472">Membrane</keyword>
<keyword evidence="1" id="KW-1133">Transmembrane helix</keyword>
<dbReference type="EMBL" id="MECQ01000001">
    <property type="protein sequence ID" value="ODV56622.1"/>
    <property type="molecule type" value="Genomic_DNA"/>
</dbReference>
<name>A0A1E4R818_9BACI</name>
<gene>
    <name evidence="2" type="ORF">BG258_12320</name>
</gene>
<accession>A0A1E4R818</accession>
<dbReference type="RefSeq" id="WP_069481611.1">
    <property type="nucleotide sequence ID" value="NZ_KV766182.1"/>
</dbReference>
<dbReference type="OrthoDB" id="2454954at2"/>
<feature type="transmembrane region" description="Helical" evidence="1">
    <location>
        <begin position="12"/>
        <end position="34"/>
    </location>
</feature>
<dbReference type="AlphaFoldDB" id="A0A1E4R818"/>
<evidence type="ECO:0000313" key="2">
    <source>
        <dbReference type="EMBL" id="ODV56622.1"/>
    </source>
</evidence>